<dbReference type="NCBIfam" id="TIGR00229">
    <property type="entry name" value="sensory_box"/>
    <property type="match status" value="1"/>
</dbReference>
<dbReference type="InterPro" id="IPR035965">
    <property type="entry name" value="PAS-like_dom_sf"/>
</dbReference>
<evidence type="ECO:0000259" key="1">
    <source>
        <dbReference type="PROSITE" id="PS50112"/>
    </source>
</evidence>
<name>A0A750N267_SALER</name>
<organism evidence="2">
    <name type="scientific">Salmonella enterica</name>
    <name type="common">Salmonella choleraesuis</name>
    <dbReference type="NCBI Taxonomy" id="28901"/>
    <lineage>
        <taxon>Bacteria</taxon>
        <taxon>Pseudomonadati</taxon>
        <taxon>Pseudomonadota</taxon>
        <taxon>Gammaproteobacteria</taxon>
        <taxon>Enterobacterales</taxon>
        <taxon>Enterobacteriaceae</taxon>
        <taxon>Salmonella</taxon>
    </lineage>
</organism>
<protein>
    <submittedName>
        <fullName evidence="2">PAS domain S-box protein</fullName>
    </submittedName>
</protein>
<comment type="caution">
    <text evidence="2">The sequence shown here is derived from an EMBL/GenBank/DDBJ whole genome shotgun (WGS) entry which is preliminary data.</text>
</comment>
<dbReference type="GO" id="GO:0006355">
    <property type="term" value="P:regulation of DNA-templated transcription"/>
    <property type="evidence" value="ECO:0007669"/>
    <property type="project" value="InterPro"/>
</dbReference>
<dbReference type="SMART" id="SM00091">
    <property type="entry name" value="PAS"/>
    <property type="match status" value="1"/>
</dbReference>
<feature type="domain" description="PAS" evidence="1">
    <location>
        <begin position="1"/>
        <end position="69"/>
    </location>
</feature>
<dbReference type="CDD" id="cd00130">
    <property type="entry name" value="PAS"/>
    <property type="match status" value="1"/>
</dbReference>
<gene>
    <name evidence="2" type="ORF">G8M23_003180</name>
</gene>
<dbReference type="EMBL" id="DAAVPV010000008">
    <property type="protein sequence ID" value="HAF6292499.1"/>
    <property type="molecule type" value="Genomic_DNA"/>
</dbReference>
<dbReference type="Gene3D" id="3.30.450.20">
    <property type="entry name" value="PAS domain"/>
    <property type="match status" value="1"/>
</dbReference>
<dbReference type="RefSeq" id="WP_024156421.1">
    <property type="nucleotide sequence ID" value="NZ_MXQO01000140.1"/>
</dbReference>
<dbReference type="Pfam" id="PF00989">
    <property type="entry name" value="PAS"/>
    <property type="match status" value="1"/>
</dbReference>
<dbReference type="SUPFAM" id="SSF55785">
    <property type="entry name" value="PYP-like sensor domain (PAS domain)"/>
    <property type="match status" value="1"/>
</dbReference>
<sequence length="121" mass="13490">MLDEMILLQLPDVLIVTDIQGKIIRWNEAATAFLGYSECDAKGHDLNLIIPPNLREAHWRGFHMAVTSGAMSHERAPVLTGMLHQEGQRVFAHLSFGLIKDKHDVVCAVVAVARPEQPRLT</sequence>
<dbReference type="AlphaFoldDB" id="A0A750N267"/>
<dbReference type="InterPro" id="IPR000014">
    <property type="entry name" value="PAS"/>
</dbReference>
<dbReference type="PROSITE" id="PS50112">
    <property type="entry name" value="PAS"/>
    <property type="match status" value="1"/>
</dbReference>
<proteinExistence type="predicted"/>
<accession>A0A750N267</accession>
<reference evidence="2" key="2">
    <citation type="submission" date="2020-02" db="EMBL/GenBank/DDBJ databases">
        <authorList>
            <consortium name="NCBI Pathogen Detection Project"/>
        </authorList>
    </citation>
    <scope>NUCLEOTIDE SEQUENCE</scope>
    <source>
        <strain evidence="2">MA.NL_D14</strain>
    </source>
</reference>
<evidence type="ECO:0000313" key="2">
    <source>
        <dbReference type="EMBL" id="HAF6292499.1"/>
    </source>
</evidence>
<dbReference type="InterPro" id="IPR013767">
    <property type="entry name" value="PAS_fold"/>
</dbReference>
<reference evidence="2" key="1">
    <citation type="journal article" date="2018" name="Genome Biol.">
        <title>SKESA: strategic k-mer extension for scrupulous assemblies.</title>
        <authorList>
            <person name="Souvorov A."/>
            <person name="Agarwala R."/>
            <person name="Lipman D.J."/>
        </authorList>
    </citation>
    <scope>NUCLEOTIDE SEQUENCE</scope>
    <source>
        <strain evidence="2">MA.NL_D14</strain>
    </source>
</reference>